<dbReference type="Gene3D" id="3.40.50.1000">
    <property type="entry name" value="HAD superfamily/HAD-like"/>
    <property type="match status" value="1"/>
</dbReference>
<proteinExistence type="predicted"/>
<sequence length="210" mass="24102">MIIAIDFDGTICNSNYPALGEPMPHAIESVRELHQAGHFLILWTCRQGEQLNEALQWCKQNGLSFHAVNDHNPDNLKFFGGVGGNKVYADVYIDDKNIGGFAGWQRAMELIKESEAPKLEWTKNEDFPQDNAVGYAQISESTQMVYFCFNHDFGYGPCWRCFRGELPLEVDPRGVWENDLGEELTENFGLEEEAISFCEEDFKKFMKERR</sequence>
<reference evidence="1" key="1">
    <citation type="journal article" date="2021" name="Proc. Natl. Acad. Sci. U.S.A.">
        <title>A Catalog of Tens of Thousands of Viruses from Human Metagenomes Reveals Hidden Associations with Chronic Diseases.</title>
        <authorList>
            <person name="Tisza M.J."/>
            <person name="Buck C.B."/>
        </authorList>
    </citation>
    <scope>NUCLEOTIDE SEQUENCE</scope>
    <source>
        <strain evidence="1">CtDJ83</strain>
    </source>
</reference>
<dbReference type="EMBL" id="BK059107">
    <property type="protein sequence ID" value="DAE31358.1"/>
    <property type="molecule type" value="Genomic_DNA"/>
</dbReference>
<organism evidence="1">
    <name type="scientific">virus sp. ctDJ83</name>
    <dbReference type="NCBI Taxonomy" id="2827625"/>
    <lineage>
        <taxon>Viruses</taxon>
    </lineage>
</organism>
<evidence type="ECO:0000313" key="1">
    <source>
        <dbReference type="EMBL" id="DAE31358.1"/>
    </source>
</evidence>
<dbReference type="SUPFAM" id="SSF56784">
    <property type="entry name" value="HAD-like"/>
    <property type="match status" value="1"/>
</dbReference>
<protein>
    <submittedName>
        <fullName evidence="1">Nucleotidase 5'-nucleotidase</fullName>
    </submittedName>
</protein>
<dbReference type="InterPro" id="IPR036412">
    <property type="entry name" value="HAD-like_sf"/>
</dbReference>
<dbReference type="InterPro" id="IPR023214">
    <property type="entry name" value="HAD_sf"/>
</dbReference>
<name>A0A8S5RIY1_9VIRU</name>
<accession>A0A8S5RIY1</accession>